<dbReference type="PROSITE" id="PS51059">
    <property type="entry name" value="PARP_CATALYTIC"/>
    <property type="match status" value="1"/>
</dbReference>
<dbReference type="GO" id="GO:0005634">
    <property type="term" value="C:nucleus"/>
    <property type="evidence" value="ECO:0007669"/>
    <property type="project" value="TreeGrafter"/>
</dbReference>
<feature type="domain" description="PARP catalytic" evidence="2">
    <location>
        <begin position="696"/>
        <end position="921"/>
    </location>
</feature>
<dbReference type="EMBL" id="LSRX01000777">
    <property type="protein sequence ID" value="OLP89094.1"/>
    <property type="molecule type" value="Genomic_DNA"/>
</dbReference>
<evidence type="ECO:0000313" key="4">
    <source>
        <dbReference type="Proteomes" id="UP000186817"/>
    </source>
</evidence>
<accession>A0A1Q9D1S1</accession>
<keyword evidence="1" id="KW-0520">NAD</keyword>
<dbReference type="PANTHER" id="PTHR45740">
    <property type="entry name" value="POLY [ADP-RIBOSE] POLYMERASE"/>
    <property type="match status" value="1"/>
</dbReference>
<dbReference type="PANTHER" id="PTHR45740:SF2">
    <property type="entry name" value="POLY [ADP-RIBOSE] POLYMERASE"/>
    <property type="match status" value="1"/>
</dbReference>
<reference evidence="3 4" key="1">
    <citation type="submission" date="2016-02" db="EMBL/GenBank/DDBJ databases">
        <title>Genome analysis of coral dinoflagellate symbionts highlights evolutionary adaptations to a symbiotic lifestyle.</title>
        <authorList>
            <person name="Aranda M."/>
            <person name="Li Y."/>
            <person name="Liew Y.J."/>
            <person name="Baumgarten S."/>
            <person name="Simakov O."/>
            <person name="Wilson M."/>
            <person name="Piel J."/>
            <person name="Ashoor H."/>
            <person name="Bougouffa S."/>
            <person name="Bajic V.B."/>
            <person name="Ryu T."/>
            <person name="Ravasi T."/>
            <person name="Bayer T."/>
            <person name="Micklem G."/>
            <person name="Kim H."/>
            <person name="Bhak J."/>
            <person name="Lajeunesse T.C."/>
            <person name="Voolstra C.R."/>
        </authorList>
    </citation>
    <scope>NUCLEOTIDE SEQUENCE [LARGE SCALE GENOMIC DNA]</scope>
    <source>
        <strain evidence="3 4">CCMP2467</strain>
    </source>
</reference>
<dbReference type="AlphaFoldDB" id="A0A1Q9D1S1"/>
<dbReference type="InterPro" id="IPR012317">
    <property type="entry name" value="Poly(ADP-ribose)pol_cat_dom"/>
</dbReference>
<organism evidence="3 4">
    <name type="scientific">Symbiodinium microadriaticum</name>
    <name type="common">Dinoflagellate</name>
    <name type="synonym">Zooxanthella microadriatica</name>
    <dbReference type="NCBI Taxonomy" id="2951"/>
    <lineage>
        <taxon>Eukaryota</taxon>
        <taxon>Sar</taxon>
        <taxon>Alveolata</taxon>
        <taxon>Dinophyceae</taxon>
        <taxon>Suessiales</taxon>
        <taxon>Symbiodiniaceae</taxon>
        <taxon>Symbiodinium</taxon>
    </lineage>
</organism>
<evidence type="ECO:0000313" key="3">
    <source>
        <dbReference type="EMBL" id="OLP89094.1"/>
    </source>
</evidence>
<protein>
    <recommendedName>
        <fullName evidence="1">Poly [ADP-ribose] polymerase</fullName>
        <shortName evidence="1">PARP</shortName>
        <ecNumber evidence="1">2.4.2.-</ecNumber>
    </recommendedName>
</protein>
<evidence type="ECO:0000259" key="2">
    <source>
        <dbReference type="PROSITE" id="PS51059"/>
    </source>
</evidence>
<dbReference type="Proteomes" id="UP000186817">
    <property type="component" value="Unassembled WGS sequence"/>
</dbReference>
<dbReference type="GO" id="GO:0003950">
    <property type="term" value="F:NAD+ poly-ADP-ribosyltransferase activity"/>
    <property type="evidence" value="ECO:0007669"/>
    <property type="project" value="UniProtKB-UniRule"/>
</dbReference>
<dbReference type="Gene3D" id="3.90.228.10">
    <property type="match status" value="1"/>
</dbReference>
<sequence length="942" mass="105638">MLDGIFVPVHHVRLERPTVGSGHSKQLEARPTAQNGIAGAALILIGLGCILSGSCGGPKVQLGPFCFGHVHMGGEPSKDVQERVARQEEKLKQDFELSKEALRELDQQTRVPHLLLEIRSMGFVEIQGKDTGGIYQRLDQWLKEHWKMQEKQEDLIQVCKEEADCGCCGYSTTTKVCKMEEHHRLCDKSYTMGPMRPSGIPARRHEVYKARDDGESFDCLDRENNMGKLTMQLAHFMTQECGWTLQVCDAANLGRCGNIREQQMKFKAPHPLSMIAPLVMIELHLGFPDPLGIRETKSNIYVNGVDSDGVFEKLRSFFRTAWVAKEKDADPSYCNMKFETHTLQTRGVQGENNMGQKAMQVVDFMVKKCQWSLVSRSNGNFGKNGEMRESQMVFRKDEFIQHGSDHIMVEFRTVGYVEITGLHDAEDLKPHLAEYFERQKCKKYSSYPSESFCDLKYKVPSGFFVGARATLNLGKLTMSLADFLGSQGWALALSNGSQGEHQVTFTRSSEKASAPLLMIEFRTIPFSGLDSAPKWHSAVQISGPDTNGVYGHLDRFIRKYMQGREETHPGSYCDKLYMCNAFRLKPASLDEFQMGMVNGESDLGKWAMRFCDFMVDHVGAWDLVTCNSDNKMDVGSNVTAREMQMIFRHRPGGRQVFMSVGQVEPLGRPPLEPPPYWHEGCLTGEVGQKLMPGTQEELQWMQELLDKTFKNKVTRDRKDGHALADRFVAVQCIRSEHPAIWDRFAERRQLLSRAGGSEDFILPKTMAASAGLAQRCVEVSRGNPSNEAYLLHGTNPTSAVAILSNSFTVDFAGKSAGTMFGPGIYLAESSTKADEYAQDDATGDYAGLYAVLVCRALLGKPYVTQEPGDFREQVLSGEFGHVLGDREKAVGTFREFIFFHAAAVYPEYAVFYRREKDGRVMARPESEMAPRPMEMEGWGGSA</sequence>
<dbReference type="InterPro" id="IPR051712">
    <property type="entry name" value="ARTD-AVP"/>
</dbReference>
<dbReference type="SUPFAM" id="SSF56399">
    <property type="entry name" value="ADP-ribosylation"/>
    <property type="match status" value="1"/>
</dbReference>
<keyword evidence="1" id="KW-0328">Glycosyltransferase</keyword>
<dbReference type="GO" id="GO:1990404">
    <property type="term" value="F:NAD+-protein mono-ADP-ribosyltransferase activity"/>
    <property type="evidence" value="ECO:0007669"/>
    <property type="project" value="TreeGrafter"/>
</dbReference>
<gene>
    <name evidence="3" type="primary">pme-5</name>
    <name evidence="3" type="ORF">AK812_SmicGene29476</name>
</gene>
<keyword evidence="4" id="KW-1185">Reference proteome</keyword>
<dbReference type="Pfam" id="PF00644">
    <property type="entry name" value="PARP"/>
    <property type="match status" value="1"/>
</dbReference>
<proteinExistence type="predicted"/>
<evidence type="ECO:0000256" key="1">
    <source>
        <dbReference type="RuleBase" id="RU362114"/>
    </source>
</evidence>
<dbReference type="EC" id="2.4.2.-" evidence="1"/>
<keyword evidence="1" id="KW-0808">Transferase</keyword>
<dbReference type="OrthoDB" id="9514740at2759"/>
<name>A0A1Q9D1S1_SYMMI</name>
<comment type="caution">
    <text evidence="3">The sequence shown here is derived from an EMBL/GenBank/DDBJ whole genome shotgun (WGS) entry which is preliminary data.</text>
</comment>